<evidence type="ECO:0000256" key="6">
    <source>
        <dbReference type="RuleBase" id="RU000672"/>
    </source>
</evidence>
<evidence type="ECO:0000256" key="8">
    <source>
        <dbReference type="SAM" id="Phobius"/>
    </source>
</evidence>
<dbReference type="InterPro" id="IPR016182">
    <property type="entry name" value="Cu_amine_oxidase_N-reg"/>
</dbReference>
<proteinExistence type="inferred from homology"/>
<dbReference type="SUPFAM" id="SSF49998">
    <property type="entry name" value="Amine oxidase catalytic domain"/>
    <property type="match status" value="2"/>
</dbReference>
<comment type="similarity">
    <text evidence="1 6">Belongs to the copper/topaquinone oxidase family.</text>
</comment>
<evidence type="ECO:0000259" key="9">
    <source>
        <dbReference type="Pfam" id="PF01179"/>
    </source>
</evidence>
<feature type="domain" description="Copper amine oxidase catalytic" evidence="9">
    <location>
        <begin position="712"/>
        <end position="779"/>
    </location>
</feature>
<dbReference type="PROSITE" id="PS01165">
    <property type="entry name" value="COPPER_AMINE_OXID_2"/>
    <property type="match status" value="1"/>
</dbReference>
<protein>
    <recommendedName>
        <fullName evidence="6">Amine oxidase</fullName>
        <ecNumber evidence="6">1.4.3.-</ecNumber>
    </recommendedName>
</protein>
<comment type="PTM">
    <text evidence="6">Topaquinone (TPQ) is generated by copper-dependent autoxidation of a specific tyrosyl residue.</text>
</comment>
<dbReference type="SUPFAM" id="SSF54416">
    <property type="entry name" value="Amine oxidase N-terminal region"/>
    <property type="match status" value="2"/>
</dbReference>
<keyword evidence="5 6" id="KW-0186">Copper</keyword>
<accession>A0ABN8MZG9</accession>
<dbReference type="EMBL" id="CALNXK010000006">
    <property type="protein sequence ID" value="CAH3037900.1"/>
    <property type="molecule type" value="Genomic_DNA"/>
</dbReference>
<dbReference type="InterPro" id="IPR015802">
    <property type="entry name" value="Cu_amine_oxidase_N3"/>
</dbReference>
<dbReference type="PRINTS" id="PR00766">
    <property type="entry name" value="CUDAOXIDASE"/>
</dbReference>
<keyword evidence="2 6" id="KW-0479">Metal-binding</keyword>
<evidence type="ECO:0000256" key="3">
    <source>
        <dbReference type="ARBA" id="ARBA00022772"/>
    </source>
</evidence>
<feature type="domain" description="Copper amine oxidase N2-terminal" evidence="10">
    <location>
        <begin position="133"/>
        <end position="215"/>
    </location>
</feature>
<dbReference type="PANTHER" id="PTHR10638">
    <property type="entry name" value="COPPER AMINE OXIDASE"/>
    <property type="match status" value="1"/>
</dbReference>
<feature type="region of interest" description="Disordered" evidence="7">
    <location>
        <begin position="89"/>
        <end position="122"/>
    </location>
</feature>
<evidence type="ECO:0000256" key="5">
    <source>
        <dbReference type="ARBA" id="ARBA00023008"/>
    </source>
</evidence>
<feature type="domain" description="Copper amine oxidase N3-terminal" evidence="11">
    <location>
        <begin position="270"/>
        <end position="337"/>
    </location>
</feature>
<feature type="region of interest" description="Disordered" evidence="7">
    <location>
        <begin position="641"/>
        <end position="663"/>
    </location>
</feature>
<evidence type="ECO:0000256" key="4">
    <source>
        <dbReference type="ARBA" id="ARBA00023002"/>
    </source>
</evidence>
<sequence>MRFVSEMQHSNRTSTDLTACIYAFSFITRKTIMQELDRDTSDPMIEKKSSTSSVAPIFKWKVLAIVFILISVVLLITLIVIVTKQSKTKAEPNENKSPDSIRNASVPSCADGMSNPSEPPKSAGVFDDLTVFEITSVRDYLLMQTELNLTRYEEATVNSNYIYLVKLLPPSKNEALAYLDGDGPKPKRKAIAIVFHGATFPPMVREYIISPVTNPNNHKIRNIPGKLRDFVPFNARPFDGSIEGNVLNEAIINNASQALLKLMRESYDGYTYTNCTDKCLSFSFTAPMGFTSKDRYTWIFFIRKVTGEYSHPLDLQLLVDHSGADVRKWKVLKVIYNNQTFDSVDELVNEYNKGTIRKIKIPSPIGEGPLFSSYVRRGDPQPVKPMRGPEMYEPDGKRYTVNGRHVNYMSWSFDFRMDSNSGMQIYNIKFNGERIIYELSLQEAAATYAVSIQEKSAALARPLDLGWIPNPRNDMSRFYNEVYESFYLERVGYFGGNKKAFKKAFHEEARREYDNEKAVKKIREQLAQLKSVKDPSKAGFLLRENHILKPHDSTTITQNMLHIKRVETSIETLQKNLKEHLERTIHSSGRVLTGHKTAHDFDEQKLTELQGFRNELHTLITSLSQLQETCKAAFKHPFSAMKRKSRKRKQNIQKSVKRKKARHVARTTEVLKKIAPDWRPEIVTLPYKTWAHKIMAHPKWAPKKTQPSPKIYQPSPPILDFRQYLLDNDSILNEDLVAWVTVGAIHVPHSEDLPNTATAANSVNFFIRPFNYFDEDPSIGSTNALLITPTMQGGQKVERYGTPDGPQCVPKENKLDYNGTYYG</sequence>
<dbReference type="Proteomes" id="UP001159405">
    <property type="component" value="Unassembled WGS sequence"/>
</dbReference>
<feature type="transmembrane region" description="Helical" evidence="8">
    <location>
        <begin position="62"/>
        <end position="82"/>
    </location>
</feature>
<dbReference type="InterPro" id="IPR036460">
    <property type="entry name" value="Cu_amine_oxidase_C_sf"/>
</dbReference>
<keyword evidence="8" id="KW-0472">Membrane</keyword>
<keyword evidence="8" id="KW-0812">Transmembrane</keyword>
<evidence type="ECO:0000256" key="2">
    <source>
        <dbReference type="ARBA" id="ARBA00022723"/>
    </source>
</evidence>
<dbReference type="InterPro" id="IPR000269">
    <property type="entry name" value="Cu_amine_oxidase"/>
</dbReference>
<evidence type="ECO:0000259" key="10">
    <source>
        <dbReference type="Pfam" id="PF02727"/>
    </source>
</evidence>
<evidence type="ECO:0000259" key="11">
    <source>
        <dbReference type="Pfam" id="PF02728"/>
    </source>
</evidence>
<keyword evidence="8" id="KW-1133">Transmembrane helix</keyword>
<gene>
    <name evidence="12" type="ORF">PLOB_00039528</name>
</gene>
<keyword evidence="3 6" id="KW-0801">TPQ</keyword>
<reference evidence="12 13" key="1">
    <citation type="submission" date="2022-05" db="EMBL/GenBank/DDBJ databases">
        <authorList>
            <consortium name="Genoscope - CEA"/>
            <person name="William W."/>
        </authorList>
    </citation>
    <scope>NUCLEOTIDE SEQUENCE [LARGE SCALE GENOMIC DNA]</scope>
</reference>
<dbReference type="InterPro" id="IPR049947">
    <property type="entry name" value="Cu_Am_Ox_Cu-bd"/>
</dbReference>
<dbReference type="Pfam" id="PF02727">
    <property type="entry name" value="Cu_amine_oxidN2"/>
    <property type="match status" value="1"/>
</dbReference>
<organism evidence="12 13">
    <name type="scientific">Porites lobata</name>
    <dbReference type="NCBI Taxonomy" id="104759"/>
    <lineage>
        <taxon>Eukaryota</taxon>
        <taxon>Metazoa</taxon>
        <taxon>Cnidaria</taxon>
        <taxon>Anthozoa</taxon>
        <taxon>Hexacorallia</taxon>
        <taxon>Scleractinia</taxon>
        <taxon>Fungiina</taxon>
        <taxon>Poritidae</taxon>
        <taxon>Porites</taxon>
    </lineage>
</organism>
<comment type="caution">
    <text evidence="12">The sequence shown here is derived from an EMBL/GenBank/DDBJ whole genome shotgun (WGS) entry which is preliminary data.</text>
</comment>
<keyword evidence="13" id="KW-1185">Reference proteome</keyword>
<dbReference type="Pfam" id="PF02728">
    <property type="entry name" value="Cu_amine_oxidN3"/>
    <property type="match status" value="1"/>
</dbReference>
<dbReference type="InterPro" id="IPR015798">
    <property type="entry name" value="Cu_amine_oxidase_C"/>
</dbReference>
<keyword evidence="4 6" id="KW-0560">Oxidoreductase</keyword>
<dbReference type="Gene3D" id="3.10.450.40">
    <property type="match status" value="2"/>
</dbReference>
<comment type="cofactor">
    <cofactor evidence="6">
        <name>Cu cation</name>
        <dbReference type="ChEBI" id="CHEBI:23378"/>
    </cofactor>
    <text evidence="6">Contains 1 topaquinone per subunit.</text>
</comment>
<evidence type="ECO:0000256" key="7">
    <source>
        <dbReference type="SAM" id="MobiDB-lite"/>
    </source>
</evidence>
<evidence type="ECO:0000256" key="1">
    <source>
        <dbReference type="ARBA" id="ARBA00007983"/>
    </source>
</evidence>
<feature type="compositionally biased region" description="Basic and acidic residues" evidence="7">
    <location>
        <begin position="89"/>
        <end position="99"/>
    </location>
</feature>
<evidence type="ECO:0000313" key="12">
    <source>
        <dbReference type="EMBL" id="CAH3037900.1"/>
    </source>
</evidence>
<evidence type="ECO:0000313" key="13">
    <source>
        <dbReference type="Proteomes" id="UP001159405"/>
    </source>
</evidence>
<dbReference type="PANTHER" id="PTHR10638:SF20">
    <property type="entry name" value="AMINE OXIDASE"/>
    <property type="match status" value="1"/>
</dbReference>
<feature type="domain" description="Copper amine oxidase catalytic" evidence="9">
    <location>
        <begin position="389"/>
        <end position="488"/>
    </location>
</feature>
<name>A0ABN8MZG9_9CNID</name>
<dbReference type="InterPro" id="IPR015800">
    <property type="entry name" value="Cu_amine_oxidase_N2"/>
</dbReference>
<dbReference type="Pfam" id="PF01179">
    <property type="entry name" value="Cu_amine_oxid"/>
    <property type="match status" value="2"/>
</dbReference>
<dbReference type="EC" id="1.4.3.-" evidence="6"/>
<dbReference type="Gene3D" id="2.70.98.20">
    <property type="entry name" value="Copper amine oxidase, catalytic domain"/>
    <property type="match status" value="2"/>
</dbReference>